<sequence length="368" mass="42368">MNDSECIIKVLPDMNISGTTLVTLCVVTSAVTVLTVTFNGTIFLAMSRSIYRNIPNSNRNENKVTKPVMTSFVMVELIAGLFLMRLLIVETLNNGTWTLGSYTCLAKETVDNFIIIITIFHMMVMSMDMYLALCHPLKNRNLTRRHAYIILAFVWLISLIVTVVLLALRLSRLKETAYLAHVVLFMLVYFLFTCIPILLALVLYFLVIREAVLFYKRQTLYKANFKMPCVDLGNDCHGSSFTPTSQELREIVKSNYTISKMKSRFEPTKTISTITSNRQTCDLKYMKLYLKAYFYIGGIVFISFIWWMPLAMTITVFALKQSYLTYSMYISFKWILLVNVTVNPLIFGCNKSIRNDIKSLLCRNRKHV</sequence>
<accession>A0AAD8C3E5</accession>
<evidence type="ECO:0000256" key="10">
    <source>
        <dbReference type="SAM" id="Phobius"/>
    </source>
</evidence>
<dbReference type="Proteomes" id="UP001233172">
    <property type="component" value="Unassembled WGS sequence"/>
</dbReference>
<evidence type="ECO:0000256" key="8">
    <source>
        <dbReference type="ARBA" id="ARBA00023170"/>
    </source>
</evidence>
<feature type="transmembrane region" description="Helical" evidence="10">
    <location>
        <begin position="331"/>
        <end position="349"/>
    </location>
</feature>
<keyword evidence="5" id="KW-0297">G-protein coupled receptor</keyword>
<evidence type="ECO:0000313" key="12">
    <source>
        <dbReference type="EMBL" id="KAK0065742.1"/>
    </source>
</evidence>
<dbReference type="GO" id="GO:0005886">
    <property type="term" value="C:plasma membrane"/>
    <property type="evidence" value="ECO:0007669"/>
    <property type="project" value="UniProtKB-SubCell"/>
</dbReference>
<dbReference type="AlphaFoldDB" id="A0AAD8C3E5"/>
<reference evidence="12" key="2">
    <citation type="submission" date="2023-04" db="EMBL/GenBank/DDBJ databases">
        <authorList>
            <person name="Bu L."/>
            <person name="Lu L."/>
            <person name="Laidemitt M.R."/>
            <person name="Zhang S.M."/>
            <person name="Mutuku M."/>
            <person name="Mkoji G."/>
            <person name="Steinauer M."/>
            <person name="Loker E.S."/>
        </authorList>
    </citation>
    <scope>NUCLEOTIDE SEQUENCE</scope>
    <source>
        <strain evidence="12">KasaAsao</strain>
        <tissue evidence="12">Whole Snail</tissue>
    </source>
</reference>
<organism evidence="12 13">
    <name type="scientific">Biomphalaria pfeifferi</name>
    <name type="common">Bloodfluke planorb</name>
    <name type="synonym">Freshwater snail</name>
    <dbReference type="NCBI Taxonomy" id="112525"/>
    <lineage>
        <taxon>Eukaryota</taxon>
        <taxon>Metazoa</taxon>
        <taxon>Spiralia</taxon>
        <taxon>Lophotrochozoa</taxon>
        <taxon>Mollusca</taxon>
        <taxon>Gastropoda</taxon>
        <taxon>Heterobranchia</taxon>
        <taxon>Euthyneura</taxon>
        <taxon>Panpulmonata</taxon>
        <taxon>Hygrophila</taxon>
        <taxon>Lymnaeoidea</taxon>
        <taxon>Planorbidae</taxon>
        <taxon>Biomphalaria</taxon>
    </lineage>
</organism>
<feature type="transmembrane region" description="Helical" evidence="10">
    <location>
        <begin position="146"/>
        <end position="168"/>
    </location>
</feature>
<dbReference type="PANTHER" id="PTHR24248:SF199">
    <property type="entry name" value="IP13425P-RELATED"/>
    <property type="match status" value="1"/>
</dbReference>
<dbReference type="SUPFAM" id="SSF81321">
    <property type="entry name" value="Family A G protein-coupled receptor-like"/>
    <property type="match status" value="1"/>
</dbReference>
<proteinExistence type="predicted"/>
<keyword evidence="2" id="KW-1003">Cell membrane</keyword>
<feature type="transmembrane region" description="Helical" evidence="10">
    <location>
        <begin position="113"/>
        <end position="134"/>
    </location>
</feature>
<evidence type="ECO:0000256" key="3">
    <source>
        <dbReference type="ARBA" id="ARBA00022692"/>
    </source>
</evidence>
<evidence type="ECO:0000256" key="7">
    <source>
        <dbReference type="ARBA" id="ARBA00023157"/>
    </source>
</evidence>
<evidence type="ECO:0000256" key="5">
    <source>
        <dbReference type="ARBA" id="ARBA00023040"/>
    </source>
</evidence>
<comment type="caution">
    <text evidence="12">The sequence shown here is derived from an EMBL/GenBank/DDBJ whole genome shotgun (WGS) entry which is preliminary data.</text>
</comment>
<feature type="transmembrane region" description="Helical" evidence="10">
    <location>
        <begin position="293"/>
        <end position="319"/>
    </location>
</feature>
<feature type="transmembrane region" description="Helical" evidence="10">
    <location>
        <begin position="67"/>
        <end position="88"/>
    </location>
</feature>
<reference evidence="12" key="1">
    <citation type="journal article" date="2023" name="PLoS Negl. Trop. Dis.">
        <title>A genome sequence for Biomphalaria pfeifferi, the major vector snail for the human-infecting parasite Schistosoma mansoni.</title>
        <authorList>
            <person name="Bu L."/>
            <person name="Lu L."/>
            <person name="Laidemitt M.R."/>
            <person name="Zhang S.M."/>
            <person name="Mutuku M."/>
            <person name="Mkoji G."/>
            <person name="Steinauer M."/>
            <person name="Loker E.S."/>
        </authorList>
    </citation>
    <scope>NUCLEOTIDE SEQUENCE</scope>
    <source>
        <strain evidence="12">KasaAsao</strain>
    </source>
</reference>
<dbReference type="PROSITE" id="PS50262">
    <property type="entry name" value="G_PROTEIN_RECEP_F1_2"/>
    <property type="match status" value="1"/>
</dbReference>
<evidence type="ECO:0000259" key="11">
    <source>
        <dbReference type="PROSITE" id="PS50262"/>
    </source>
</evidence>
<evidence type="ECO:0000313" key="13">
    <source>
        <dbReference type="Proteomes" id="UP001233172"/>
    </source>
</evidence>
<name>A0AAD8C3E5_BIOPF</name>
<protein>
    <submittedName>
        <fullName evidence="12">Trace amine-associated receptor 13c</fullName>
    </submittedName>
</protein>
<evidence type="ECO:0000256" key="4">
    <source>
        <dbReference type="ARBA" id="ARBA00022989"/>
    </source>
</evidence>
<keyword evidence="13" id="KW-1185">Reference proteome</keyword>
<dbReference type="InterPro" id="IPR000276">
    <property type="entry name" value="GPCR_Rhodpsn"/>
</dbReference>
<keyword evidence="6 10" id="KW-0472">Membrane</keyword>
<dbReference type="GO" id="GO:0043410">
    <property type="term" value="P:positive regulation of MAPK cascade"/>
    <property type="evidence" value="ECO:0007669"/>
    <property type="project" value="TreeGrafter"/>
</dbReference>
<dbReference type="EMBL" id="JASAOG010000012">
    <property type="protein sequence ID" value="KAK0065742.1"/>
    <property type="molecule type" value="Genomic_DNA"/>
</dbReference>
<dbReference type="Pfam" id="PF00001">
    <property type="entry name" value="7tm_1"/>
    <property type="match status" value="1"/>
</dbReference>
<feature type="transmembrane region" description="Helical" evidence="10">
    <location>
        <begin position="21"/>
        <end position="46"/>
    </location>
</feature>
<keyword evidence="4 10" id="KW-1133">Transmembrane helix</keyword>
<dbReference type="Gene3D" id="1.20.1070.10">
    <property type="entry name" value="Rhodopsin 7-helix transmembrane proteins"/>
    <property type="match status" value="1"/>
</dbReference>
<evidence type="ECO:0000256" key="1">
    <source>
        <dbReference type="ARBA" id="ARBA00004651"/>
    </source>
</evidence>
<dbReference type="InterPro" id="IPR017452">
    <property type="entry name" value="GPCR_Rhodpsn_7TM"/>
</dbReference>
<comment type="subcellular location">
    <subcellularLocation>
        <location evidence="1">Cell membrane</location>
        <topology evidence="1">Multi-pass membrane protein</topology>
    </subcellularLocation>
</comment>
<feature type="transmembrane region" description="Helical" evidence="10">
    <location>
        <begin position="180"/>
        <end position="207"/>
    </location>
</feature>
<evidence type="ECO:0000256" key="6">
    <source>
        <dbReference type="ARBA" id="ARBA00023136"/>
    </source>
</evidence>
<dbReference type="PRINTS" id="PR00237">
    <property type="entry name" value="GPCRRHODOPSN"/>
</dbReference>
<keyword evidence="3 10" id="KW-0812">Transmembrane</keyword>
<evidence type="ECO:0000256" key="9">
    <source>
        <dbReference type="ARBA" id="ARBA00023224"/>
    </source>
</evidence>
<feature type="domain" description="G-protein coupled receptors family 1 profile" evidence="11">
    <location>
        <begin position="38"/>
        <end position="347"/>
    </location>
</feature>
<dbReference type="GO" id="GO:0071880">
    <property type="term" value="P:adenylate cyclase-activating adrenergic receptor signaling pathway"/>
    <property type="evidence" value="ECO:0007669"/>
    <property type="project" value="TreeGrafter"/>
</dbReference>
<dbReference type="PANTHER" id="PTHR24248">
    <property type="entry name" value="ADRENERGIC RECEPTOR-RELATED G-PROTEIN COUPLED RECEPTOR"/>
    <property type="match status" value="1"/>
</dbReference>
<dbReference type="GO" id="GO:0004993">
    <property type="term" value="F:G protein-coupled serotonin receptor activity"/>
    <property type="evidence" value="ECO:0007669"/>
    <property type="project" value="UniProtKB-ARBA"/>
</dbReference>
<keyword evidence="7" id="KW-1015">Disulfide bond</keyword>
<evidence type="ECO:0000256" key="2">
    <source>
        <dbReference type="ARBA" id="ARBA00022475"/>
    </source>
</evidence>
<gene>
    <name evidence="12" type="ORF">Bpfe_004539</name>
</gene>
<keyword evidence="9" id="KW-0807">Transducer</keyword>
<keyword evidence="8 12" id="KW-0675">Receptor</keyword>